<comment type="caution">
    <text evidence="4">The sequence shown here is derived from an EMBL/GenBank/DDBJ whole genome shotgun (WGS) entry which is preliminary data.</text>
</comment>
<dbReference type="Pfam" id="PF13547">
    <property type="entry name" value="GTA_TIM"/>
    <property type="match status" value="1"/>
</dbReference>
<dbReference type="OrthoDB" id="8445115at2"/>
<organism evidence="4 5">
    <name type="scientific">Agrobacterium rubi TR3 = NBRC 13261</name>
    <dbReference type="NCBI Taxonomy" id="1368415"/>
    <lineage>
        <taxon>Bacteria</taxon>
        <taxon>Pseudomonadati</taxon>
        <taxon>Pseudomonadota</taxon>
        <taxon>Alphaproteobacteria</taxon>
        <taxon>Hyphomicrobiales</taxon>
        <taxon>Rhizobiaceae</taxon>
        <taxon>Rhizobium/Agrobacterium group</taxon>
        <taxon>Agrobacterium</taxon>
    </lineage>
</organism>
<feature type="domain" description="Rcc01698-like C-terminal" evidence="3">
    <location>
        <begin position="1012"/>
        <end position="1111"/>
    </location>
</feature>
<evidence type="ECO:0000259" key="2">
    <source>
        <dbReference type="Pfam" id="PF13550"/>
    </source>
</evidence>
<sequence length="1265" mass="134946">MATLVLQAAGAAIGSIFGPVGAIIGRAAGALAGSAVDNALLSSSKTVSGARLSTARIPGAEEGAAIARAYGTVRIGGTLIWATRFEESVTRERQGGKSTGAGTTTVETFSYFANIAIGLCEGETAMVRRVWADGQELDLTGIEMRFYSGSETQLPDPLIEAKQGTGHAPAYRGLSYVVFERLPLDGFGNRIPLLQFEVVRPIGRLEGQIRAVTVIPGATEHGYATVAVSERTGAGESRVMNRHTLAAATDWQASIDELQALCPNLESVALVVTWFGTDMRAGECHVLPGVEVGYRDRESATWSVAGMGRGQVRLVSQRDGGPAYGGTPSDTSVLQAIADLKARGLRVCLYPFVMMDIPAGSSLPDPYGNLQQDAYGWRGKITCHPAAGQAGSVDRTSAARTQISTFCNRTDGYRRMVLHYAVLAKQAGGVDAFLIGSELRGLTRVRDQAGAFPFVEELVRLAGDVRGMLGAATKLTYAADWSEYFGYHPADGSGDVFFNLDALWASPHIDAVGIDNYMPLSDWRDEDVLDGNPDGFGGTDDAAGFGRSIEGGEGFDWYYADDADRASRKRSAISDGLKGKHWVYRNKDLRGWWGNRHYDRVGGAELASPSAWVPGMKPLWFTELGCPAIDKGANRPNTFIDPKSSESAYPYFSSRMRADSQQRRFLEAHHDHWAGGSALAGMVDPDRIFVWTWDARPYPAFPQDTAAWSDGSNWRTGHWLNGRLGATTLADLIAAVLGDHGFADFDVSAVTGDVGGYAQGDVTAARSLLEPLLEAFQVDVIEDGATLRFVSRGRAAAKTTMMSAFADIEDTALWSEARGHESDFAAEAVLTAFNPALDYDQASVRSRRIDHAGNRVLRYDLGAVLAQETAQNAVEALLRDNRLARRTVRFSIAPSEIALDPGDCVQLEGGPSGRFLVSRIEDGDVRRIEAREFAPAAVALSGDAETPRAGGGGASSGFDPDIVLMDLPRYEAGEAQGFARVAALARPWRRMALSVSAGTEGYEARALLDQPAKIGALASAVPRGFAGRFNVAGAIEITLPYGDLASASDLAVLNGANRIAIRCAGGAWEIAAFAGAEEVSANRWRLSRLLRGLAGTEDAMATGAIEGAEVVVLDAGVVPMGLRADERGLQLNWIIEAAGAQISSVGPFAFAGGLRAETPLAPVHLRGVRGTQGVRLTWVRRGRVEADGWDAADIPLDEVAERYRVEILSGEVVRRTIEVSETACLYATSDEVTDFGAAQATLSVRVRQLGRAVPLGIPASATLKL</sequence>
<accession>A0A081CY61</accession>
<dbReference type="InterPro" id="IPR025195">
    <property type="entry name" value="GTA_TIM_dom"/>
</dbReference>
<proteinExistence type="predicted"/>
<dbReference type="Proteomes" id="UP000028701">
    <property type="component" value="Unassembled WGS sequence"/>
</dbReference>
<feature type="domain" description="Tip attachment protein J" evidence="2">
    <location>
        <begin position="763"/>
        <end position="922"/>
    </location>
</feature>
<dbReference type="RefSeq" id="WP_045231161.1">
    <property type="nucleotide sequence ID" value="NZ_BBJU01000019.1"/>
</dbReference>
<protein>
    <recommendedName>
        <fullName evidence="6">Phage tail protein</fullName>
    </recommendedName>
</protein>
<evidence type="ECO:0000313" key="4">
    <source>
        <dbReference type="EMBL" id="GAK71607.1"/>
    </source>
</evidence>
<name>A0A081CY61_9HYPH</name>
<dbReference type="InterPro" id="IPR017853">
    <property type="entry name" value="GH"/>
</dbReference>
<evidence type="ECO:0008006" key="6">
    <source>
        <dbReference type="Google" id="ProtNLM"/>
    </source>
</evidence>
<dbReference type="AlphaFoldDB" id="A0A081CY61"/>
<evidence type="ECO:0000259" key="1">
    <source>
        <dbReference type="Pfam" id="PF13547"/>
    </source>
</evidence>
<dbReference type="InterPro" id="IPR032876">
    <property type="entry name" value="J_dom"/>
</dbReference>
<reference evidence="4 5" key="1">
    <citation type="submission" date="2014-08" db="EMBL/GenBank/DDBJ databases">
        <title>Whole genome shotgun sequence of Rhizobium rubi NBRC 13261.</title>
        <authorList>
            <person name="Katano-Makiyama Y."/>
            <person name="Hosoyama A."/>
            <person name="Hashimoto M."/>
            <person name="Hosoyama Y."/>
            <person name="Noguchi M."/>
            <person name="Tsuchikane K."/>
            <person name="Uohara A."/>
            <person name="Ohji S."/>
            <person name="Ichikawa N."/>
            <person name="Kimura A."/>
            <person name="Yamazoe A."/>
            <person name="Fujita N."/>
        </authorList>
    </citation>
    <scope>NUCLEOTIDE SEQUENCE [LARGE SCALE GENOMIC DNA]</scope>
    <source>
        <strain evidence="4 5">NBRC 13261</strain>
    </source>
</reference>
<evidence type="ECO:0000259" key="3">
    <source>
        <dbReference type="Pfam" id="PF23666"/>
    </source>
</evidence>
<gene>
    <name evidence="4" type="ORF">RRU01S_19_00110</name>
</gene>
<dbReference type="Gene3D" id="3.20.20.80">
    <property type="entry name" value="Glycosidases"/>
    <property type="match status" value="1"/>
</dbReference>
<dbReference type="eggNOG" id="COG3391">
    <property type="taxonomic scope" value="Bacteria"/>
</dbReference>
<dbReference type="Pfam" id="PF23666">
    <property type="entry name" value="Rcc01698_C"/>
    <property type="match status" value="1"/>
</dbReference>
<dbReference type="SUPFAM" id="SSF51445">
    <property type="entry name" value="(Trans)glycosidases"/>
    <property type="match status" value="1"/>
</dbReference>
<dbReference type="InterPro" id="IPR056490">
    <property type="entry name" value="Rcc01698_C"/>
</dbReference>
<evidence type="ECO:0000313" key="5">
    <source>
        <dbReference type="Proteomes" id="UP000028701"/>
    </source>
</evidence>
<dbReference type="EMBL" id="BBJU01000019">
    <property type="protein sequence ID" value="GAK71607.1"/>
    <property type="molecule type" value="Genomic_DNA"/>
</dbReference>
<dbReference type="CDD" id="cd19607">
    <property type="entry name" value="GTA_TIM-barrel-like"/>
    <property type="match status" value="1"/>
</dbReference>
<dbReference type="Pfam" id="PF13550">
    <property type="entry name" value="Phage-tail_3"/>
    <property type="match status" value="1"/>
</dbReference>
<feature type="domain" description="GTA TIM-barrel-like" evidence="1">
    <location>
        <begin position="412"/>
        <end position="702"/>
    </location>
</feature>